<evidence type="ECO:0000256" key="1">
    <source>
        <dbReference type="ARBA" id="ARBA00009275"/>
    </source>
</evidence>
<protein>
    <submittedName>
        <fullName evidence="5">Hydrolase, TatD family</fullName>
    </submittedName>
</protein>
<feature type="binding site" evidence="4">
    <location>
        <position position="15"/>
    </location>
    <ligand>
        <name>a divalent metal cation</name>
        <dbReference type="ChEBI" id="CHEBI:60240"/>
        <label>1</label>
    </ligand>
</feature>
<dbReference type="Proteomes" id="UP000010798">
    <property type="component" value="Chromosome"/>
</dbReference>
<dbReference type="Gene3D" id="3.20.20.140">
    <property type="entry name" value="Metal-dependent hydrolases"/>
    <property type="match status" value="1"/>
</dbReference>
<dbReference type="eggNOG" id="COG0084">
    <property type="taxonomic scope" value="Bacteria"/>
</dbReference>
<dbReference type="PROSITE" id="PS01091">
    <property type="entry name" value="TATD_3"/>
    <property type="match status" value="1"/>
</dbReference>
<dbReference type="GO" id="GO:0005829">
    <property type="term" value="C:cytosol"/>
    <property type="evidence" value="ECO:0007669"/>
    <property type="project" value="TreeGrafter"/>
</dbReference>
<dbReference type="HOGENOM" id="CLU_031506_4_0_0"/>
<feature type="binding site" evidence="4">
    <location>
        <position position="17"/>
    </location>
    <ligand>
        <name>a divalent metal cation</name>
        <dbReference type="ChEBI" id="CHEBI:60240"/>
        <label>1</label>
    </ligand>
</feature>
<dbReference type="InterPro" id="IPR018228">
    <property type="entry name" value="DNase_TatD-rel_CS"/>
</dbReference>
<dbReference type="PROSITE" id="PS01137">
    <property type="entry name" value="TATD_1"/>
    <property type="match status" value="1"/>
</dbReference>
<evidence type="ECO:0000256" key="4">
    <source>
        <dbReference type="PIRSR" id="PIRSR005902-1"/>
    </source>
</evidence>
<dbReference type="Pfam" id="PF01026">
    <property type="entry name" value="TatD_DNase"/>
    <property type="match status" value="1"/>
</dbReference>
<keyword evidence="6" id="KW-1185">Reference proteome</keyword>
<dbReference type="OrthoDB" id="9810005at2"/>
<dbReference type="InterPro" id="IPR015991">
    <property type="entry name" value="TatD/YcfH-like"/>
</dbReference>
<gene>
    <name evidence="5" type="ordered locus">Sinac_5508</name>
</gene>
<dbReference type="InterPro" id="IPR001130">
    <property type="entry name" value="TatD-like"/>
</dbReference>
<reference evidence="5 6" key="1">
    <citation type="submission" date="2012-02" db="EMBL/GenBank/DDBJ databases">
        <title>Complete sequence of chromosome of Singulisphaera acidiphila DSM 18658.</title>
        <authorList>
            <consortium name="US DOE Joint Genome Institute (JGI-PGF)"/>
            <person name="Lucas S."/>
            <person name="Copeland A."/>
            <person name="Lapidus A."/>
            <person name="Glavina del Rio T."/>
            <person name="Dalin E."/>
            <person name="Tice H."/>
            <person name="Bruce D."/>
            <person name="Goodwin L."/>
            <person name="Pitluck S."/>
            <person name="Peters L."/>
            <person name="Ovchinnikova G."/>
            <person name="Chertkov O."/>
            <person name="Kyrpides N."/>
            <person name="Mavromatis K."/>
            <person name="Ivanova N."/>
            <person name="Brettin T."/>
            <person name="Detter J.C."/>
            <person name="Han C."/>
            <person name="Larimer F."/>
            <person name="Land M."/>
            <person name="Hauser L."/>
            <person name="Markowitz V."/>
            <person name="Cheng J.-F."/>
            <person name="Hugenholtz P."/>
            <person name="Woyke T."/>
            <person name="Wu D."/>
            <person name="Tindall B."/>
            <person name="Pomrenke H."/>
            <person name="Brambilla E."/>
            <person name="Klenk H.-P."/>
            <person name="Eisen J.A."/>
        </authorList>
    </citation>
    <scope>NUCLEOTIDE SEQUENCE [LARGE SCALE GENOMIC DNA]</scope>
    <source>
        <strain evidence="6">ATCC BAA-1392 / DSM 18658 / VKM B-2454 / MOB10</strain>
    </source>
</reference>
<feature type="binding site" evidence="4">
    <location>
        <position position="161"/>
    </location>
    <ligand>
        <name>a divalent metal cation</name>
        <dbReference type="ChEBI" id="CHEBI:60240"/>
        <label>2</label>
    </ligand>
</feature>
<evidence type="ECO:0000256" key="2">
    <source>
        <dbReference type="ARBA" id="ARBA00022723"/>
    </source>
</evidence>
<dbReference type="EMBL" id="CP003364">
    <property type="protein sequence ID" value="AGA29649.1"/>
    <property type="molecule type" value="Genomic_DNA"/>
</dbReference>
<organism evidence="5 6">
    <name type="scientific">Singulisphaera acidiphila (strain ATCC BAA-1392 / DSM 18658 / VKM B-2454 / MOB10)</name>
    <dbReference type="NCBI Taxonomy" id="886293"/>
    <lineage>
        <taxon>Bacteria</taxon>
        <taxon>Pseudomonadati</taxon>
        <taxon>Planctomycetota</taxon>
        <taxon>Planctomycetia</taxon>
        <taxon>Isosphaerales</taxon>
        <taxon>Isosphaeraceae</taxon>
        <taxon>Singulisphaera</taxon>
    </lineage>
</organism>
<dbReference type="CDD" id="cd01310">
    <property type="entry name" value="TatD_DNAse"/>
    <property type="match status" value="1"/>
</dbReference>
<evidence type="ECO:0000313" key="5">
    <source>
        <dbReference type="EMBL" id="AGA29649.1"/>
    </source>
</evidence>
<dbReference type="GO" id="GO:0004536">
    <property type="term" value="F:DNA nuclease activity"/>
    <property type="evidence" value="ECO:0007669"/>
    <property type="project" value="InterPro"/>
</dbReference>
<feature type="binding site" evidence="4">
    <location>
        <position position="213"/>
    </location>
    <ligand>
        <name>a divalent metal cation</name>
        <dbReference type="ChEBI" id="CHEBI:60240"/>
        <label>1</label>
    </ligand>
</feature>
<proteinExistence type="inferred from homology"/>
<dbReference type="STRING" id="886293.Sinac_5508"/>
<dbReference type="NCBIfam" id="TIGR00010">
    <property type="entry name" value="YchF/TatD family DNA exonuclease"/>
    <property type="match status" value="1"/>
</dbReference>
<accession>L0DJS9</accession>
<keyword evidence="2 4" id="KW-0479">Metal-binding</keyword>
<feature type="binding site" evidence="4">
    <location>
        <position position="101"/>
    </location>
    <ligand>
        <name>a divalent metal cation</name>
        <dbReference type="ChEBI" id="CHEBI:60240"/>
        <label>1</label>
    </ligand>
</feature>
<evidence type="ECO:0000256" key="3">
    <source>
        <dbReference type="ARBA" id="ARBA00022801"/>
    </source>
</evidence>
<name>L0DJS9_SINAD</name>
<comment type="similarity">
    <text evidence="1">Belongs to the metallo-dependent hydrolases superfamily. TatD-type hydrolase family.</text>
</comment>
<dbReference type="KEGG" id="saci:Sinac_5508"/>
<dbReference type="AlphaFoldDB" id="L0DJS9"/>
<keyword evidence="3 5" id="KW-0378">Hydrolase</keyword>
<dbReference type="PANTHER" id="PTHR46124">
    <property type="entry name" value="D-AMINOACYL-TRNA DEACYLASE"/>
    <property type="match status" value="1"/>
</dbReference>
<dbReference type="GO" id="GO:0016788">
    <property type="term" value="F:hydrolase activity, acting on ester bonds"/>
    <property type="evidence" value="ECO:0007669"/>
    <property type="project" value="InterPro"/>
</dbReference>
<dbReference type="SUPFAM" id="SSF51556">
    <property type="entry name" value="Metallo-dependent hydrolases"/>
    <property type="match status" value="1"/>
</dbReference>
<dbReference type="InterPro" id="IPR032466">
    <property type="entry name" value="Metal_Hydrolase"/>
</dbReference>
<dbReference type="PIRSF" id="PIRSF005902">
    <property type="entry name" value="DNase_TatD"/>
    <property type="match status" value="1"/>
</dbReference>
<sequence length="270" mass="30016">MNPGNHEPPALVDTHAHLDAPRLRDDLPAVLERARTAGVRQIVAIGTTAEDSEAVTKIARDYAGVFAAVGIHPNDVFEATPEDWQRVLALLEEPNVVALGETGLDRYWDRTPFSQQQEWFERHLELGRESGLPLVIHCRDSQQDLIAQLTRFKGPVHGVLHSFTGSWEDAQAFLDLGLHLSFAGMVTFTNRTLDSLREVAARVPLDRLLVETDSPYLSPHPHRGATNEPARVTFTAERLAQLHTLSLAEFSQITTSNAQRVFKLPADQTL</sequence>
<dbReference type="GO" id="GO:0046872">
    <property type="term" value="F:metal ion binding"/>
    <property type="evidence" value="ECO:0007669"/>
    <property type="project" value="UniProtKB-KW"/>
</dbReference>
<dbReference type="PANTHER" id="PTHR46124:SF2">
    <property type="entry name" value="D-AMINOACYL-TRNA DEACYLASE"/>
    <property type="match status" value="1"/>
</dbReference>
<feature type="binding site" evidence="4">
    <location>
        <position position="137"/>
    </location>
    <ligand>
        <name>a divalent metal cation</name>
        <dbReference type="ChEBI" id="CHEBI:60240"/>
        <label>2</label>
    </ligand>
</feature>
<evidence type="ECO:0000313" key="6">
    <source>
        <dbReference type="Proteomes" id="UP000010798"/>
    </source>
</evidence>
<dbReference type="FunFam" id="3.20.20.140:FF:000005">
    <property type="entry name" value="TatD family hydrolase"/>
    <property type="match status" value="1"/>
</dbReference>
<dbReference type="RefSeq" id="WP_015248749.1">
    <property type="nucleotide sequence ID" value="NC_019892.1"/>
</dbReference>